<proteinExistence type="predicted"/>
<reference evidence="2" key="1">
    <citation type="submission" date="2021-01" db="EMBL/GenBank/DDBJ databases">
        <authorList>
            <person name="Corre E."/>
            <person name="Pelletier E."/>
            <person name="Niang G."/>
            <person name="Scheremetjew M."/>
            <person name="Finn R."/>
            <person name="Kale V."/>
            <person name="Holt S."/>
            <person name="Cochrane G."/>
            <person name="Meng A."/>
            <person name="Brown T."/>
            <person name="Cohen L."/>
        </authorList>
    </citation>
    <scope>NUCLEOTIDE SEQUENCE</scope>
    <source>
        <strain evidence="2">CCMP281</strain>
    </source>
</reference>
<dbReference type="AlphaFoldDB" id="A0A7S3AHA7"/>
<feature type="region of interest" description="Disordered" evidence="1">
    <location>
        <begin position="160"/>
        <end position="183"/>
    </location>
</feature>
<sequence length="321" mass="33745">MAEVAGSAGASEVGDDEGMDTMDMGPDGNDFGLSQSAPGAGDSRSSRLARKAESARQARLRHKQFVTELQQQVDAAQDRVRELEVFCTTGPGSAASAVQELRSALAPEQMAQLQQWLTDAQGENHVLKRYESGTALPPPARAPAMPSQSAPIAIAGARAGGDTGGRSGVSPMESDDESTFPISRSWDDIEGARRCISLVCESGLVLHQMDASVGWAPIAPPPTHSPTARWQHPQPQLAPRFPPHDRHKSPLLKPAHLLLVAHRRGFRGWAAAAQGPVPLPGAAVTTGRRLGLGFTSGSGWAAGRAGVHVGGLHVSTMHART</sequence>
<protein>
    <recommendedName>
        <fullName evidence="3">BZIP domain-containing protein</fullName>
    </recommendedName>
</protein>
<dbReference type="EMBL" id="HBHX01009896">
    <property type="protein sequence ID" value="CAE0104842.1"/>
    <property type="molecule type" value="Transcribed_RNA"/>
</dbReference>
<feature type="compositionally biased region" description="Low complexity" evidence="1">
    <location>
        <begin position="21"/>
        <end position="30"/>
    </location>
</feature>
<evidence type="ECO:0000256" key="1">
    <source>
        <dbReference type="SAM" id="MobiDB-lite"/>
    </source>
</evidence>
<accession>A0A7S3AHA7</accession>
<evidence type="ECO:0000313" key="2">
    <source>
        <dbReference type="EMBL" id="CAE0104842.1"/>
    </source>
</evidence>
<name>A0A7S3AHA7_9EUKA</name>
<feature type="region of interest" description="Disordered" evidence="1">
    <location>
        <begin position="1"/>
        <end position="58"/>
    </location>
</feature>
<organism evidence="2">
    <name type="scientific">Haptolina ericina</name>
    <dbReference type="NCBI Taxonomy" id="156174"/>
    <lineage>
        <taxon>Eukaryota</taxon>
        <taxon>Haptista</taxon>
        <taxon>Haptophyta</taxon>
        <taxon>Prymnesiophyceae</taxon>
        <taxon>Prymnesiales</taxon>
        <taxon>Prymnesiaceae</taxon>
        <taxon>Haptolina</taxon>
    </lineage>
</organism>
<evidence type="ECO:0008006" key="3">
    <source>
        <dbReference type="Google" id="ProtNLM"/>
    </source>
</evidence>
<gene>
    <name evidence="2" type="ORF">HERI1096_LOCUS5500</name>
</gene>